<feature type="non-terminal residue" evidence="1">
    <location>
        <position position="71"/>
    </location>
</feature>
<feature type="non-terminal residue" evidence="1">
    <location>
        <position position="1"/>
    </location>
</feature>
<evidence type="ECO:0000313" key="1">
    <source>
        <dbReference type="EMBL" id="KAH9309479.1"/>
    </source>
</evidence>
<proteinExistence type="predicted"/>
<organism evidence="1 2">
    <name type="scientific">Taxus chinensis</name>
    <name type="common">Chinese yew</name>
    <name type="synonym">Taxus wallichiana var. chinensis</name>
    <dbReference type="NCBI Taxonomy" id="29808"/>
    <lineage>
        <taxon>Eukaryota</taxon>
        <taxon>Viridiplantae</taxon>
        <taxon>Streptophyta</taxon>
        <taxon>Embryophyta</taxon>
        <taxon>Tracheophyta</taxon>
        <taxon>Spermatophyta</taxon>
        <taxon>Pinopsida</taxon>
        <taxon>Pinidae</taxon>
        <taxon>Conifers II</taxon>
        <taxon>Cupressales</taxon>
        <taxon>Taxaceae</taxon>
        <taxon>Taxus</taxon>
    </lineage>
</organism>
<gene>
    <name evidence="1" type="ORF">KI387_037390</name>
</gene>
<reference evidence="1 2" key="1">
    <citation type="journal article" date="2021" name="Nat. Plants">
        <title>The Taxus genome provides insights into paclitaxel biosynthesis.</title>
        <authorList>
            <person name="Xiong X."/>
            <person name="Gou J."/>
            <person name="Liao Q."/>
            <person name="Li Y."/>
            <person name="Zhou Q."/>
            <person name="Bi G."/>
            <person name="Li C."/>
            <person name="Du R."/>
            <person name="Wang X."/>
            <person name="Sun T."/>
            <person name="Guo L."/>
            <person name="Liang H."/>
            <person name="Lu P."/>
            <person name="Wu Y."/>
            <person name="Zhang Z."/>
            <person name="Ro D.K."/>
            <person name="Shang Y."/>
            <person name="Huang S."/>
            <person name="Yan J."/>
        </authorList>
    </citation>
    <scope>NUCLEOTIDE SEQUENCE [LARGE SCALE GENOMIC DNA]</scope>
    <source>
        <strain evidence="1">Ta-2019</strain>
    </source>
</reference>
<evidence type="ECO:0000313" key="2">
    <source>
        <dbReference type="Proteomes" id="UP000824469"/>
    </source>
</evidence>
<sequence length="71" mass="8351">TGFPPNHSSGHCNQNSWRLQQILKRRGQLSATRLRTNMLNFMGRFKYCLDLSFDRFLYAFVRFIALAIVIL</sequence>
<dbReference type="Proteomes" id="UP000824469">
    <property type="component" value="Unassembled WGS sequence"/>
</dbReference>
<dbReference type="AlphaFoldDB" id="A0AA38FTZ5"/>
<accession>A0AA38FTZ5</accession>
<comment type="caution">
    <text evidence="1">The sequence shown here is derived from an EMBL/GenBank/DDBJ whole genome shotgun (WGS) entry which is preliminary data.</text>
</comment>
<name>A0AA38FTZ5_TAXCH</name>
<dbReference type="EMBL" id="JAHRHJ020000007">
    <property type="protein sequence ID" value="KAH9309479.1"/>
    <property type="molecule type" value="Genomic_DNA"/>
</dbReference>
<keyword evidence="2" id="KW-1185">Reference proteome</keyword>
<protein>
    <submittedName>
        <fullName evidence="1">Uncharacterized protein</fullName>
    </submittedName>
</protein>